<feature type="transmembrane region" description="Helical" evidence="9">
    <location>
        <begin position="158"/>
        <end position="180"/>
    </location>
</feature>
<feature type="transmembrane region" description="Helical" evidence="9">
    <location>
        <begin position="192"/>
        <end position="210"/>
    </location>
</feature>
<dbReference type="GO" id="GO:0005886">
    <property type="term" value="C:plasma membrane"/>
    <property type="evidence" value="ECO:0007669"/>
    <property type="project" value="UniProtKB-SubCell"/>
</dbReference>
<gene>
    <name evidence="11" type="ORF">YM304_07270</name>
</gene>
<feature type="transmembrane region" description="Helical" evidence="9">
    <location>
        <begin position="307"/>
        <end position="325"/>
    </location>
</feature>
<keyword evidence="7 11" id="KW-0012">Acyltransferase</keyword>
<feature type="compositionally biased region" description="Low complexity" evidence="8">
    <location>
        <begin position="527"/>
        <end position="551"/>
    </location>
</feature>
<dbReference type="Proteomes" id="UP000011863">
    <property type="component" value="Chromosome"/>
</dbReference>
<keyword evidence="2" id="KW-1003">Cell membrane</keyword>
<evidence type="ECO:0000256" key="6">
    <source>
        <dbReference type="ARBA" id="ARBA00023136"/>
    </source>
</evidence>
<keyword evidence="4 9" id="KW-0812">Transmembrane</keyword>
<feature type="region of interest" description="Disordered" evidence="8">
    <location>
        <begin position="511"/>
        <end position="560"/>
    </location>
</feature>
<sequence>MTTFAAPPASPKVDLRDFNAHISRVPYLPGLDGMRALAVVAVMIYHANSTWLPGGFLGVEMFFVISGYLITLLIIAERERTYRVSLVDFWKRRARRLLPALGVLLLLVTVYTAIFEREALGQLRGDVIAGGVYGSNWYQLFVGLGYTAAFDFAPLRHLWSLAVEEQFYVVWPVVMVVLLGRRSTRKIANVSRWLFLAAIVIAIITALLYHPGVIGEPEQTPEAYWWIGDRAISKLDFLYIGSFSRAAGILLGAAFAMIWRPYAVARGPLGRKGPLFDVVALLALAGFAWMCWNIYLVTPEGVADGRLFKGGLFLSSVLTIFVIAAVSHPGARSNRVLGNRVLVWIGVRSYGLYLFHWPIYQAIRGLAGNKLTVNEFVVAMILTVIVTELSFRFVETPIRTGKFMEMVRSARRSPNPGRRRVLVGALAGGTAMTLFAGATLATADLNQSEITEDLDTAQEATVDLASGGAGLGDGPRLEPTVDLPTTPTTLADMDGRVVDFVPVTTLVPVPTTVPENAETGGEEGAGEEPAPATTVPTETDPADEAPVVPATTEPPAPPSTGPVQVGVITDLSAVTPTGIPAPANTAATAISVIALGDSVMLGAAEELQARGVVVDAVKSRQFSAFLPELEVIRQNQLLGSVVVVHLGTNGPFPQTSLDRMMELLWDVPAVIFITSKADRDWVAGNNEKVRALPQDWQNVSVIDWEVLGATCPGDCFYDDDIHLNQAGQNYYADMVGTVIGI</sequence>
<accession>A0A6C7E2L4</accession>
<feature type="transmembrane region" description="Helical" evidence="9">
    <location>
        <begin position="376"/>
        <end position="394"/>
    </location>
</feature>
<protein>
    <submittedName>
        <fullName evidence="11">Putative acyltransferase</fullName>
        <ecNumber evidence="11">2.3.-.-</ecNumber>
    </submittedName>
</protein>
<dbReference type="InterPro" id="IPR002656">
    <property type="entry name" value="Acyl_transf_3_dom"/>
</dbReference>
<dbReference type="InterPro" id="IPR050879">
    <property type="entry name" value="Acyltransferase_3"/>
</dbReference>
<dbReference type="EMBL" id="AP012057">
    <property type="protein sequence ID" value="BAN01041.1"/>
    <property type="molecule type" value="Genomic_DNA"/>
</dbReference>
<dbReference type="InterPro" id="IPR036514">
    <property type="entry name" value="SGNH_hydro_sf"/>
</dbReference>
<dbReference type="RefSeq" id="WP_015440289.1">
    <property type="nucleotide sequence ID" value="NC_020520.1"/>
</dbReference>
<feature type="transmembrane region" description="Helical" evidence="9">
    <location>
        <begin position="421"/>
        <end position="441"/>
    </location>
</feature>
<evidence type="ECO:0000256" key="2">
    <source>
        <dbReference type="ARBA" id="ARBA00022475"/>
    </source>
</evidence>
<evidence type="ECO:0000313" key="11">
    <source>
        <dbReference type="EMBL" id="BAN01041.1"/>
    </source>
</evidence>
<keyword evidence="5 9" id="KW-1133">Transmembrane helix</keyword>
<feature type="transmembrane region" description="Helical" evidence="9">
    <location>
        <begin position="337"/>
        <end position="356"/>
    </location>
</feature>
<evidence type="ECO:0000256" key="7">
    <source>
        <dbReference type="ARBA" id="ARBA00023315"/>
    </source>
</evidence>
<dbReference type="EC" id="2.3.-.-" evidence="11"/>
<evidence type="ECO:0000313" key="12">
    <source>
        <dbReference type="Proteomes" id="UP000011863"/>
    </source>
</evidence>
<proteinExistence type="predicted"/>
<name>A0A6C7E2L4_ILUCY</name>
<feature type="transmembrane region" description="Helical" evidence="9">
    <location>
        <begin position="51"/>
        <end position="76"/>
    </location>
</feature>
<dbReference type="Gene3D" id="3.40.50.1110">
    <property type="entry name" value="SGNH hydrolase"/>
    <property type="match status" value="1"/>
</dbReference>
<feature type="transmembrane region" description="Helical" evidence="9">
    <location>
        <begin position="97"/>
        <end position="115"/>
    </location>
</feature>
<evidence type="ECO:0000256" key="5">
    <source>
        <dbReference type="ARBA" id="ARBA00022989"/>
    </source>
</evidence>
<comment type="subcellular location">
    <subcellularLocation>
        <location evidence="1">Cell membrane</location>
        <topology evidence="1">Multi-pass membrane protein</topology>
    </subcellularLocation>
</comment>
<dbReference type="PANTHER" id="PTHR23028">
    <property type="entry name" value="ACETYLTRANSFERASE"/>
    <property type="match status" value="1"/>
</dbReference>
<keyword evidence="3 11" id="KW-0808">Transferase</keyword>
<dbReference type="Pfam" id="PF01757">
    <property type="entry name" value="Acyl_transf_3"/>
    <property type="match status" value="1"/>
</dbReference>
<dbReference type="KEGG" id="aym:YM304_07270"/>
<feature type="domain" description="Acyltransferase 3" evidence="10">
    <location>
        <begin position="29"/>
        <end position="386"/>
    </location>
</feature>
<dbReference type="PANTHER" id="PTHR23028:SF53">
    <property type="entry name" value="ACYL_TRANSF_3 DOMAIN-CONTAINING PROTEIN"/>
    <property type="match status" value="1"/>
</dbReference>
<keyword evidence="6 9" id="KW-0472">Membrane</keyword>
<evidence type="ECO:0000256" key="3">
    <source>
        <dbReference type="ARBA" id="ARBA00022679"/>
    </source>
</evidence>
<keyword evidence="12" id="KW-1185">Reference proteome</keyword>
<feature type="transmembrane region" description="Helical" evidence="9">
    <location>
        <begin position="275"/>
        <end position="295"/>
    </location>
</feature>
<dbReference type="GO" id="GO:0016747">
    <property type="term" value="F:acyltransferase activity, transferring groups other than amino-acyl groups"/>
    <property type="evidence" value="ECO:0007669"/>
    <property type="project" value="InterPro"/>
</dbReference>
<evidence type="ECO:0000256" key="9">
    <source>
        <dbReference type="SAM" id="Phobius"/>
    </source>
</evidence>
<evidence type="ECO:0000256" key="4">
    <source>
        <dbReference type="ARBA" id="ARBA00022692"/>
    </source>
</evidence>
<reference evidence="11 12" key="1">
    <citation type="journal article" date="2013" name="Int. J. Syst. Evol. Microbiol.">
        <title>Ilumatobacter nonamiense sp. nov. and Ilumatobacter coccineum sp. nov., isolated from seashore sand.</title>
        <authorList>
            <person name="Matsumoto A."/>
            <person name="Kasai H."/>
            <person name="Matsuo Y."/>
            <person name="Shizuri Y."/>
            <person name="Ichikawa N."/>
            <person name="Fujita N."/>
            <person name="Omura S."/>
            <person name="Takahashi Y."/>
        </authorList>
    </citation>
    <scope>NUCLEOTIDE SEQUENCE [LARGE SCALE GENOMIC DNA]</scope>
    <source>
        <strain evidence="12">NBRC 103263 / KCTC 29153 / YM16-304</strain>
    </source>
</reference>
<organism evidence="11 12">
    <name type="scientific">Ilumatobacter coccineus (strain NBRC 103263 / KCTC 29153 / YM16-304)</name>
    <dbReference type="NCBI Taxonomy" id="1313172"/>
    <lineage>
        <taxon>Bacteria</taxon>
        <taxon>Bacillati</taxon>
        <taxon>Actinomycetota</taxon>
        <taxon>Acidimicrobiia</taxon>
        <taxon>Acidimicrobiales</taxon>
        <taxon>Ilumatobacteraceae</taxon>
        <taxon>Ilumatobacter</taxon>
    </lineage>
</organism>
<feature type="transmembrane region" description="Helical" evidence="9">
    <location>
        <begin position="243"/>
        <end position="263"/>
    </location>
</feature>
<dbReference type="GO" id="GO:0009103">
    <property type="term" value="P:lipopolysaccharide biosynthetic process"/>
    <property type="evidence" value="ECO:0007669"/>
    <property type="project" value="TreeGrafter"/>
</dbReference>
<dbReference type="AlphaFoldDB" id="A0A6C7E2L4"/>
<evidence type="ECO:0000259" key="10">
    <source>
        <dbReference type="Pfam" id="PF01757"/>
    </source>
</evidence>
<dbReference type="OrthoDB" id="3404679at2"/>
<dbReference type="SUPFAM" id="SSF52266">
    <property type="entry name" value="SGNH hydrolase"/>
    <property type="match status" value="1"/>
</dbReference>
<evidence type="ECO:0000256" key="1">
    <source>
        <dbReference type="ARBA" id="ARBA00004651"/>
    </source>
</evidence>
<evidence type="ECO:0000256" key="8">
    <source>
        <dbReference type="SAM" id="MobiDB-lite"/>
    </source>
</evidence>